<evidence type="ECO:0000313" key="12">
    <source>
        <dbReference type="Proteomes" id="UP000800036"/>
    </source>
</evidence>
<dbReference type="Pfam" id="PF17171">
    <property type="entry name" value="GST_C_6"/>
    <property type="match status" value="1"/>
</dbReference>
<protein>
    <recommendedName>
        <fullName evidence="13">Mitochondrial import receptor subunit</fullName>
    </recommendedName>
</protein>
<evidence type="ECO:0000256" key="6">
    <source>
        <dbReference type="ARBA" id="ARBA00023128"/>
    </source>
</evidence>
<feature type="domain" description="Mitochondrial outer membrane transport complex Sam37/metaxin N-terminal" evidence="9">
    <location>
        <begin position="21"/>
        <end position="148"/>
    </location>
</feature>
<keyword evidence="4" id="KW-1000">Mitochondrion outer membrane</keyword>
<keyword evidence="12" id="KW-1185">Reference proteome</keyword>
<evidence type="ECO:0000259" key="10">
    <source>
        <dbReference type="Pfam" id="PF17171"/>
    </source>
</evidence>
<dbReference type="Proteomes" id="UP000800036">
    <property type="component" value="Unassembled WGS sequence"/>
</dbReference>
<feature type="compositionally biased region" description="Polar residues" evidence="8">
    <location>
        <begin position="171"/>
        <end position="183"/>
    </location>
</feature>
<evidence type="ECO:0000256" key="4">
    <source>
        <dbReference type="ARBA" id="ARBA00022787"/>
    </source>
</evidence>
<accession>A0A6A5VEJ1</accession>
<dbReference type="GO" id="GO:0007005">
    <property type="term" value="P:mitochondrion organization"/>
    <property type="evidence" value="ECO:0007669"/>
    <property type="project" value="TreeGrafter"/>
</dbReference>
<dbReference type="EMBL" id="ML976675">
    <property type="protein sequence ID" value="KAF1974382.1"/>
    <property type="molecule type" value="Genomic_DNA"/>
</dbReference>
<evidence type="ECO:0000313" key="11">
    <source>
        <dbReference type="EMBL" id="KAF1974382.1"/>
    </source>
</evidence>
<dbReference type="InterPro" id="IPR033468">
    <property type="entry name" value="Metaxin_GST"/>
</dbReference>
<gene>
    <name evidence="11" type="ORF">BU23DRAFT_553442</name>
</gene>
<evidence type="ECO:0000256" key="8">
    <source>
        <dbReference type="SAM" id="MobiDB-lite"/>
    </source>
</evidence>
<keyword evidence="6" id="KW-0496">Mitochondrion</keyword>
<evidence type="ECO:0008006" key="13">
    <source>
        <dbReference type="Google" id="ProtNLM"/>
    </source>
</evidence>
<dbReference type="GO" id="GO:0015031">
    <property type="term" value="P:protein transport"/>
    <property type="evidence" value="ECO:0007669"/>
    <property type="project" value="UniProtKB-KW"/>
</dbReference>
<dbReference type="InterPro" id="IPR036282">
    <property type="entry name" value="Glutathione-S-Trfase_C_sf"/>
</dbReference>
<dbReference type="SUPFAM" id="SSF47616">
    <property type="entry name" value="GST C-terminal domain-like"/>
    <property type="match status" value="1"/>
</dbReference>
<proteinExistence type="inferred from homology"/>
<keyword evidence="3" id="KW-0813">Transport</keyword>
<keyword evidence="7" id="KW-0472">Membrane</keyword>
<sequence>MVLKLHVWGPTFGLPSIDPSCIATVAYFHRFVPRDQWTLVADHDTALSPQGEFPLLFDADEKITGFTNVVSYLRDRYAHTHDLDENLTPQQQQRTDQIALTSFLESSAGPLVDLYLYISSENYNNTTTAAYTAILPWFANYTIPPKRRDLARSRTAHLGLSSLDVAEASEDTQSGPGRGTASSEYEAAKRAAGIPTDGRTPALNMGRGKGLLGSPIYTARFKLDALSSQLLQPLADQLGNKKYMFGGDKPSGLDCLAFGYLALLRYAPVPQAWVRETMETKFPKIHSYVGRLREELLYNEDVGAADVWSIATGKAVASDLGMQLPWASRSPRATLPQVLGAVHDSVLPHALQRDPIVRHGTSGSSKSQPSVLPSPFAINTLVTVTSAVAVGLTALAIHYRRSPRDGALIFWALRPLQPVFEPVFEGFGVDSFLKQL</sequence>
<dbReference type="AlphaFoldDB" id="A0A6A5VEJ1"/>
<dbReference type="InterPro" id="IPR050931">
    <property type="entry name" value="Mito_Protein_Transport_Metaxin"/>
</dbReference>
<feature type="domain" description="Metaxin glutathione S-transferase" evidence="10">
    <location>
        <begin position="230"/>
        <end position="291"/>
    </location>
</feature>
<evidence type="ECO:0000256" key="5">
    <source>
        <dbReference type="ARBA" id="ARBA00022927"/>
    </source>
</evidence>
<dbReference type="CDD" id="cd03193">
    <property type="entry name" value="GST_C_Metaxin"/>
    <property type="match status" value="1"/>
</dbReference>
<evidence type="ECO:0000256" key="7">
    <source>
        <dbReference type="ARBA" id="ARBA00023136"/>
    </source>
</evidence>
<evidence type="ECO:0000259" key="9">
    <source>
        <dbReference type="Pfam" id="PF10568"/>
    </source>
</evidence>
<comment type="subcellular location">
    <subcellularLocation>
        <location evidence="1">Mitochondrion outer membrane</location>
    </subcellularLocation>
</comment>
<dbReference type="GO" id="GO:0001401">
    <property type="term" value="C:SAM complex"/>
    <property type="evidence" value="ECO:0007669"/>
    <property type="project" value="InterPro"/>
</dbReference>
<dbReference type="PANTHER" id="PTHR12289">
    <property type="entry name" value="METAXIN RELATED"/>
    <property type="match status" value="1"/>
</dbReference>
<dbReference type="InterPro" id="IPR019564">
    <property type="entry name" value="Sam37/metaxin_N"/>
</dbReference>
<dbReference type="Pfam" id="PF10568">
    <property type="entry name" value="Tom37"/>
    <property type="match status" value="1"/>
</dbReference>
<comment type="similarity">
    <text evidence="2">Belongs to the metaxin family.</text>
</comment>
<name>A0A6A5VEJ1_9PLEO</name>
<evidence type="ECO:0000256" key="1">
    <source>
        <dbReference type="ARBA" id="ARBA00004294"/>
    </source>
</evidence>
<evidence type="ECO:0000256" key="3">
    <source>
        <dbReference type="ARBA" id="ARBA00022448"/>
    </source>
</evidence>
<feature type="region of interest" description="Disordered" evidence="8">
    <location>
        <begin position="164"/>
        <end position="200"/>
    </location>
</feature>
<reference evidence="11" key="1">
    <citation type="journal article" date="2020" name="Stud. Mycol.">
        <title>101 Dothideomycetes genomes: a test case for predicting lifestyles and emergence of pathogens.</title>
        <authorList>
            <person name="Haridas S."/>
            <person name="Albert R."/>
            <person name="Binder M."/>
            <person name="Bloem J."/>
            <person name="Labutti K."/>
            <person name="Salamov A."/>
            <person name="Andreopoulos B."/>
            <person name="Baker S."/>
            <person name="Barry K."/>
            <person name="Bills G."/>
            <person name="Bluhm B."/>
            <person name="Cannon C."/>
            <person name="Castanera R."/>
            <person name="Culley D."/>
            <person name="Daum C."/>
            <person name="Ezra D."/>
            <person name="Gonzalez J."/>
            <person name="Henrissat B."/>
            <person name="Kuo A."/>
            <person name="Liang C."/>
            <person name="Lipzen A."/>
            <person name="Lutzoni F."/>
            <person name="Magnuson J."/>
            <person name="Mondo S."/>
            <person name="Nolan M."/>
            <person name="Ohm R."/>
            <person name="Pangilinan J."/>
            <person name="Park H.-J."/>
            <person name="Ramirez L."/>
            <person name="Alfaro M."/>
            <person name="Sun H."/>
            <person name="Tritt A."/>
            <person name="Yoshinaga Y."/>
            <person name="Zwiers L.-H."/>
            <person name="Turgeon B."/>
            <person name="Goodwin S."/>
            <person name="Spatafora J."/>
            <person name="Crous P."/>
            <person name="Grigoriev I."/>
        </authorList>
    </citation>
    <scope>NUCLEOTIDE SEQUENCE</scope>
    <source>
        <strain evidence="11">CBS 107.79</strain>
    </source>
</reference>
<evidence type="ECO:0000256" key="2">
    <source>
        <dbReference type="ARBA" id="ARBA00009170"/>
    </source>
</evidence>
<keyword evidence="5" id="KW-0653">Protein transport</keyword>
<organism evidence="11 12">
    <name type="scientific">Bimuria novae-zelandiae CBS 107.79</name>
    <dbReference type="NCBI Taxonomy" id="1447943"/>
    <lineage>
        <taxon>Eukaryota</taxon>
        <taxon>Fungi</taxon>
        <taxon>Dikarya</taxon>
        <taxon>Ascomycota</taxon>
        <taxon>Pezizomycotina</taxon>
        <taxon>Dothideomycetes</taxon>
        <taxon>Pleosporomycetidae</taxon>
        <taxon>Pleosporales</taxon>
        <taxon>Massarineae</taxon>
        <taxon>Didymosphaeriaceae</taxon>
        <taxon>Bimuria</taxon>
    </lineage>
</organism>
<dbReference type="CDD" id="cd03078">
    <property type="entry name" value="GST_N_Metaxin1_like"/>
    <property type="match status" value="1"/>
</dbReference>
<dbReference type="PANTHER" id="PTHR12289:SF41">
    <property type="entry name" value="FAILED AXON CONNECTIONS-RELATED"/>
    <property type="match status" value="1"/>
</dbReference>
<dbReference type="OrthoDB" id="5599269at2759"/>